<comment type="caution">
    <text evidence="2">The sequence shown here is derived from an EMBL/GenBank/DDBJ whole genome shotgun (WGS) entry which is preliminary data.</text>
</comment>
<sequence>AVNIGVNGELVEQPVAEKRGYIVKQHTPTVEISSPIRLKRIQEEHCVWELLQVLHLSSLLGAISFPSQIKQPHITKVFVPNHLMAHSEGPFDDPFVMPVNQRCNVQYRLDINYTLTVRPENEPFYQLLQ</sequence>
<feature type="domain" description="ZP-domain containing protein Ig-like" evidence="1">
    <location>
        <begin position="73"/>
        <end position="126"/>
    </location>
</feature>
<keyword evidence="3" id="KW-1185">Reference proteome</keyword>
<evidence type="ECO:0000313" key="3">
    <source>
        <dbReference type="Proteomes" id="UP000327493"/>
    </source>
</evidence>
<organism evidence="2 3">
    <name type="scientific">Etheostoma spectabile</name>
    <name type="common">orangethroat darter</name>
    <dbReference type="NCBI Taxonomy" id="54343"/>
    <lineage>
        <taxon>Eukaryota</taxon>
        <taxon>Metazoa</taxon>
        <taxon>Chordata</taxon>
        <taxon>Craniata</taxon>
        <taxon>Vertebrata</taxon>
        <taxon>Euteleostomi</taxon>
        <taxon>Actinopterygii</taxon>
        <taxon>Neopterygii</taxon>
        <taxon>Teleostei</taxon>
        <taxon>Neoteleostei</taxon>
        <taxon>Acanthomorphata</taxon>
        <taxon>Eupercaria</taxon>
        <taxon>Perciformes</taxon>
        <taxon>Percoidei</taxon>
        <taxon>Percidae</taxon>
        <taxon>Etheostomatinae</taxon>
        <taxon>Etheostoma</taxon>
    </lineage>
</organism>
<reference evidence="2 3" key="1">
    <citation type="submission" date="2019-08" db="EMBL/GenBank/DDBJ databases">
        <title>A chromosome-level genome assembly, high-density linkage maps, and genome scans reveal the genomic architecture of hybrid incompatibilities underlying speciation via character displacement in darters (Percidae: Etheostominae).</title>
        <authorList>
            <person name="Moran R.L."/>
            <person name="Catchen J.M."/>
            <person name="Fuller R.C."/>
        </authorList>
    </citation>
    <scope>NUCLEOTIDE SEQUENCE [LARGE SCALE GENOMIC DNA]</scope>
    <source>
        <strain evidence="2">EspeVRDwgs_2016</strain>
        <tissue evidence="2">Muscle</tissue>
    </source>
</reference>
<accession>A0A5J5CCA2</accession>
<dbReference type="Pfam" id="PF26562">
    <property type="entry name" value="Ig-like"/>
    <property type="match status" value="1"/>
</dbReference>
<evidence type="ECO:0000313" key="2">
    <source>
        <dbReference type="EMBL" id="KAA8579357.1"/>
    </source>
</evidence>
<name>A0A5J5CCA2_9PERO</name>
<protein>
    <recommendedName>
        <fullName evidence="1">ZP-domain containing protein Ig-like domain-containing protein</fullName>
    </recommendedName>
</protein>
<feature type="non-terminal residue" evidence="2">
    <location>
        <position position="1"/>
    </location>
</feature>
<dbReference type="AlphaFoldDB" id="A0A5J5CCA2"/>
<dbReference type="InterPro" id="IPR058876">
    <property type="entry name" value="Ig-like_ZP"/>
</dbReference>
<proteinExistence type="predicted"/>
<evidence type="ECO:0000259" key="1">
    <source>
        <dbReference type="Pfam" id="PF26562"/>
    </source>
</evidence>
<dbReference type="EMBL" id="VOFY01000029">
    <property type="protein sequence ID" value="KAA8579357.1"/>
    <property type="molecule type" value="Genomic_DNA"/>
</dbReference>
<gene>
    <name evidence="2" type="ORF">FQN60_010697</name>
</gene>
<dbReference type="Proteomes" id="UP000327493">
    <property type="component" value="Unassembled WGS sequence"/>
</dbReference>